<keyword evidence="3 9" id="KW-0732">Signal</keyword>
<dbReference type="Gene3D" id="2.60.40.10">
    <property type="entry name" value="Immunoglobulins"/>
    <property type="match status" value="2"/>
</dbReference>
<organism evidence="11 12">
    <name type="scientific">Cyclopterus lumpus</name>
    <name type="common">Lumpsucker</name>
    <dbReference type="NCBI Taxonomy" id="8103"/>
    <lineage>
        <taxon>Eukaryota</taxon>
        <taxon>Metazoa</taxon>
        <taxon>Chordata</taxon>
        <taxon>Craniata</taxon>
        <taxon>Vertebrata</taxon>
        <taxon>Euteleostomi</taxon>
        <taxon>Actinopterygii</taxon>
        <taxon>Neopterygii</taxon>
        <taxon>Teleostei</taxon>
        <taxon>Neoteleostei</taxon>
        <taxon>Acanthomorphata</taxon>
        <taxon>Eupercaria</taxon>
        <taxon>Perciformes</taxon>
        <taxon>Cottioidei</taxon>
        <taxon>Cottales</taxon>
        <taxon>Cyclopteridae</taxon>
        <taxon>Cyclopterus</taxon>
    </lineage>
</organism>
<keyword evidence="8" id="KW-1133">Transmembrane helix</keyword>
<dbReference type="PANTHER" id="PTHR19433">
    <property type="entry name" value="T-CELL RECEPTOR ALPHA CHAIN V REGION-RELATED"/>
    <property type="match status" value="1"/>
</dbReference>
<dbReference type="Proteomes" id="UP000694565">
    <property type="component" value="Unplaced"/>
</dbReference>
<keyword evidence="6" id="KW-1015">Disulfide bond</keyword>
<dbReference type="PROSITE" id="PS50835">
    <property type="entry name" value="IG_LIKE"/>
    <property type="match status" value="2"/>
</dbReference>
<dbReference type="GO" id="GO:0002376">
    <property type="term" value="P:immune system process"/>
    <property type="evidence" value="ECO:0007669"/>
    <property type="project" value="UniProtKB-KW"/>
</dbReference>
<keyword evidence="4" id="KW-0391">Immunity</keyword>
<evidence type="ECO:0000256" key="7">
    <source>
        <dbReference type="ARBA" id="ARBA00023180"/>
    </source>
</evidence>
<protein>
    <recommendedName>
        <fullName evidence="10">Ig-like domain-containing protein</fullName>
    </recommendedName>
</protein>
<reference evidence="11" key="2">
    <citation type="submission" date="2025-09" db="UniProtKB">
        <authorList>
            <consortium name="Ensembl"/>
        </authorList>
    </citation>
    <scope>IDENTIFICATION</scope>
</reference>
<evidence type="ECO:0000256" key="5">
    <source>
        <dbReference type="ARBA" id="ARBA00023136"/>
    </source>
</evidence>
<dbReference type="GeneTree" id="ENSGT01030000234530"/>
<evidence type="ECO:0000313" key="12">
    <source>
        <dbReference type="Proteomes" id="UP000694565"/>
    </source>
</evidence>
<feature type="signal peptide" evidence="9">
    <location>
        <begin position="1"/>
        <end position="16"/>
    </location>
</feature>
<dbReference type="InterPro" id="IPR052051">
    <property type="entry name" value="TCR_complex_component"/>
</dbReference>
<feature type="domain" description="Ig-like" evidence="10">
    <location>
        <begin position="126"/>
        <end position="224"/>
    </location>
</feature>
<feature type="domain" description="Ig-like" evidence="10">
    <location>
        <begin position="30"/>
        <end position="105"/>
    </location>
</feature>
<evidence type="ECO:0000256" key="4">
    <source>
        <dbReference type="ARBA" id="ARBA00022859"/>
    </source>
</evidence>
<keyword evidence="5 8" id="KW-0472">Membrane</keyword>
<dbReference type="InterPro" id="IPR036179">
    <property type="entry name" value="Ig-like_dom_sf"/>
</dbReference>
<feature type="transmembrane region" description="Helical" evidence="8">
    <location>
        <begin position="253"/>
        <end position="276"/>
    </location>
</feature>
<name>A0A8C2WQS9_CYCLU</name>
<evidence type="ECO:0000259" key="10">
    <source>
        <dbReference type="PROSITE" id="PS50835"/>
    </source>
</evidence>
<feature type="chain" id="PRO_5034175689" description="Ig-like domain-containing protein" evidence="9">
    <location>
        <begin position="17"/>
        <end position="363"/>
    </location>
</feature>
<evidence type="ECO:0000256" key="9">
    <source>
        <dbReference type="SAM" id="SignalP"/>
    </source>
</evidence>
<dbReference type="GO" id="GO:0009617">
    <property type="term" value="P:response to bacterium"/>
    <property type="evidence" value="ECO:0007669"/>
    <property type="project" value="TreeGrafter"/>
</dbReference>
<comment type="subcellular location">
    <subcellularLocation>
        <location evidence="1">Cell membrane</location>
    </subcellularLocation>
</comment>
<evidence type="ECO:0000256" key="3">
    <source>
        <dbReference type="ARBA" id="ARBA00022729"/>
    </source>
</evidence>
<accession>A0A8C2WQS9</accession>
<keyword evidence="12" id="KW-1185">Reference proteome</keyword>
<dbReference type="Ensembl" id="ENSCLMT00005008400.1">
    <property type="protein sequence ID" value="ENSCLMP00005007875.1"/>
    <property type="gene ID" value="ENSCLMG00005004268.1"/>
</dbReference>
<dbReference type="PANTHER" id="PTHR19433:SF133">
    <property type="entry name" value="IMMUNE-TYPE RECEPTOR 5 PRECURSOR-RELATED"/>
    <property type="match status" value="1"/>
</dbReference>
<dbReference type="InterPro" id="IPR003599">
    <property type="entry name" value="Ig_sub"/>
</dbReference>
<dbReference type="InterPro" id="IPR013783">
    <property type="entry name" value="Ig-like_fold"/>
</dbReference>
<dbReference type="Pfam" id="PF07686">
    <property type="entry name" value="V-set"/>
    <property type="match status" value="1"/>
</dbReference>
<keyword evidence="2" id="KW-1003">Cell membrane</keyword>
<evidence type="ECO:0000313" key="11">
    <source>
        <dbReference type="Ensembl" id="ENSCLMP00005007875.1"/>
    </source>
</evidence>
<evidence type="ECO:0000256" key="6">
    <source>
        <dbReference type="ARBA" id="ARBA00023157"/>
    </source>
</evidence>
<dbReference type="SUPFAM" id="SSF48726">
    <property type="entry name" value="Immunoglobulin"/>
    <property type="match status" value="2"/>
</dbReference>
<evidence type="ECO:0000256" key="1">
    <source>
        <dbReference type="ARBA" id="ARBA00004236"/>
    </source>
</evidence>
<evidence type="ECO:0000256" key="8">
    <source>
        <dbReference type="SAM" id="Phobius"/>
    </source>
</evidence>
<dbReference type="GO" id="GO:0005886">
    <property type="term" value="C:plasma membrane"/>
    <property type="evidence" value="ECO:0007669"/>
    <property type="project" value="UniProtKB-SubCell"/>
</dbReference>
<dbReference type="SMART" id="SM00406">
    <property type="entry name" value="IGv"/>
    <property type="match status" value="2"/>
</dbReference>
<dbReference type="InterPro" id="IPR013106">
    <property type="entry name" value="Ig_V-set"/>
</dbReference>
<reference evidence="11" key="1">
    <citation type="submission" date="2025-08" db="UniProtKB">
        <authorList>
            <consortium name="Ensembl"/>
        </authorList>
    </citation>
    <scope>IDENTIFICATION</scope>
</reference>
<dbReference type="SMART" id="SM00409">
    <property type="entry name" value="IG"/>
    <property type="match status" value="2"/>
</dbReference>
<dbReference type="InterPro" id="IPR007110">
    <property type="entry name" value="Ig-like_dom"/>
</dbReference>
<sequence length="363" mass="40360">MKIIFYLLLILRVGRCTDDQILETKTVGVGQNVTLTCARDTSLIRETWFWIRIVSGNSPESLGGTYNFNYDDSDKTLHITTKQEPGTFLLHIHEAKLSDVGLYSCIKVNQLNLTFLKGTFLSIGEPDITFITQDFPSAPVRPGDSVTLQCSALSHSERRTCLGEPSVFWFRAGSDESHPSLIYAQRSNSAGCEKSPEAHSPQKCVYSFSKDVTSSDVGTHYCAVATCGQILFGNGTKLDIEASDMWDLQKANAALILVLLALAISLIVIGFLIYTIKIKTCCNGNLSFLQHLAKATFSELPQLICVNEPTSFILNLFLFYKNSCRCSANKCCNSQRCPPRSAGKVYKEKMTLENVLPYFFLYI</sequence>
<dbReference type="AlphaFoldDB" id="A0A8C2WQS9"/>
<proteinExistence type="predicted"/>
<keyword evidence="8" id="KW-0812">Transmembrane</keyword>
<evidence type="ECO:0000256" key="2">
    <source>
        <dbReference type="ARBA" id="ARBA00022475"/>
    </source>
</evidence>
<keyword evidence="7" id="KW-0325">Glycoprotein</keyword>